<dbReference type="Proteomes" id="UP001239994">
    <property type="component" value="Unassembled WGS sequence"/>
</dbReference>
<dbReference type="PANTHER" id="PTHR47114">
    <property type="match status" value="1"/>
</dbReference>
<evidence type="ECO:0000256" key="3">
    <source>
        <dbReference type="ARBA" id="ARBA00022737"/>
    </source>
</evidence>
<feature type="compositionally biased region" description="Polar residues" evidence="4">
    <location>
        <begin position="416"/>
        <end position="432"/>
    </location>
</feature>
<dbReference type="SMART" id="SM00369">
    <property type="entry name" value="LRR_TYP"/>
    <property type="match status" value="4"/>
</dbReference>
<dbReference type="Gene3D" id="3.80.10.10">
    <property type="entry name" value="Ribonuclease Inhibitor"/>
    <property type="match status" value="2"/>
</dbReference>
<dbReference type="Pfam" id="PF01462">
    <property type="entry name" value="LRRNT"/>
    <property type="match status" value="1"/>
</dbReference>
<accession>A0AAD8ZMR0</accession>
<proteinExistence type="predicted"/>
<feature type="region of interest" description="Disordered" evidence="4">
    <location>
        <begin position="352"/>
        <end position="659"/>
    </location>
</feature>
<evidence type="ECO:0000256" key="1">
    <source>
        <dbReference type="ARBA" id="ARBA00022614"/>
    </source>
</evidence>
<dbReference type="AlphaFoldDB" id="A0AAD8ZMR0"/>
<feature type="compositionally biased region" description="Low complexity" evidence="4">
    <location>
        <begin position="611"/>
        <end position="639"/>
    </location>
</feature>
<evidence type="ECO:0000256" key="4">
    <source>
        <dbReference type="SAM" id="MobiDB-lite"/>
    </source>
</evidence>
<dbReference type="PANTHER" id="PTHR47114:SF4">
    <property type="entry name" value="OLIGODENDROCYTE MYELIN GLYCOPROTEIN B"/>
    <property type="match status" value="1"/>
</dbReference>
<dbReference type="InterPro" id="IPR025875">
    <property type="entry name" value="Leu-rich_rpt_4"/>
</dbReference>
<dbReference type="Pfam" id="PF12799">
    <property type="entry name" value="LRR_4"/>
    <property type="match status" value="1"/>
</dbReference>
<dbReference type="EMBL" id="JAROKS010000010">
    <property type="protein sequence ID" value="KAK1800285.1"/>
    <property type="molecule type" value="Genomic_DNA"/>
</dbReference>
<dbReference type="InterPro" id="IPR032675">
    <property type="entry name" value="LRR_dom_sf"/>
</dbReference>
<feature type="region of interest" description="Disordered" evidence="4">
    <location>
        <begin position="1"/>
        <end position="61"/>
    </location>
</feature>
<feature type="compositionally biased region" description="Low complexity" evidence="4">
    <location>
        <begin position="387"/>
        <end position="404"/>
    </location>
</feature>
<evidence type="ECO:0000313" key="6">
    <source>
        <dbReference type="EMBL" id="KAK1800285.1"/>
    </source>
</evidence>
<keyword evidence="7" id="KW-1185">Reference proteome</keyword>
<feature type="compositionally biased region" description="Polar residues" evidence="4">
    <location>
        <begin position="456"/>
        <end position="470"/>
    </location>
</feature>
<dbReference type="PROSITE" id="PS51450">
    <property type="entry name" value="LRR"/>
    <property type="match status" value="2"/>
</dbReference>
<dbReference type="InterPro" id="IPR000372">
    <property type="entry name" value="LRRNT"/>
</dbReference>
<organism evidence="6 7">
    <name type="scientific">Electrophorus voltai</name>
    <dbReference type="NCBI Taxonomy" id="2609070"/>
    <lineage>
        <taxon>Eukaryota</taxon>
        <taxon>Metazoa</taxon>
        <taxon>Chordata</taxon>
        <taxon>Craniata</taxon>
        <taxon>Vertebrata</taxon>
        <taxon>Euteleostomi</taxon>
        <taxon>Actinopterygii</taxon>
        <taxon>Neopterygii</taxon>
        <taxon>Teleostei</taxon>
        <taxon>Ostariophysi</taxon>
        <taxon>Gymnotiformes</taxon>
        <taxon>Gymnotoidei</taxon>
        <taxon>Gymnotidae</taxon>
        <taxon>Electrophorus</taxon>
    </lineage>
</organism>
<evidence type="ECO:0000256" key="2">
    <source>
        <dbReference type="ARBA" id="ARBA00022729"/>
    </source>
</evidence>
<sequence>MMSETGASHDTEDKGRVPEEEAGVTAGEVNGQTLPEPVAEEATHTTETAPPQDTPEERDATEAECALKMRDCIPLSCLLLFLGGGIDAACPPACSCSDSHREVDCSSRSLRRLPAGLELKVHTLNLSCNRLSNLDHSLAPYTHLRTLDLSHNHLGHLPASLPRSLWELHASGNRIRFLEKNDTAYQWNLRELDLSHNRLERAVFINNTLPGLQALNLSHNHFWTVPTNMPPSLEVLDLSHNSLLQVLPGSLDRLASLARFYLHANRFSAVREGAFDGLDSLRLITLGDNQWMCKDPHSVGYLQAWVTRTPARVLGCPCHIRFTCGEAHLTRTGGWHFASYTLPPLLLPEKALTDTRHPGETPRTAGKPQEDGPSAPDMDTPTDVAFTVEEVVTSSTRRTTTLRTRSVKRASHGLGRNTSRGLTITESNMSLPTSIPTSNITTPTSSNTSTAASTSDPKPSNTSTAASTSDPKPSNTSTAASTSSPKPSNTSTAASTSDPKPSNTSTAASTSDPKPSNTSTAASTSDPKPSNTSTAASTSDPKPSNTSTAASTSDPKPSNTSTAASTSDPKPSNTSTAASTSDPKPSNTSTAASTSDPKPSNTSTAASTSDPKPSNTSTAASTSSPKPSNTSTTTAASTSMLKNSACGTTSNSSPSTIATSPSIATVSSTGTFLSFSVGLVLSLTQLTG</sequence>
<dbReference type="InterPro" id="IPR051071">
    <property type="entry name" value="LRR-bact_E3_ubiq_ligases"/>
</dbReference>
<protein>
    <recommendedName>
        <fullName evidence="5">LRRNT domain-containing protein</fullName>
    </recommendedName>
</protein>
<gene>
    <name evidence="6" type="ORF">P4O66_000330</name>
</gene>
<reference evidence="6" key="1">
    <citation type="submission" date="2023-03" db="EMBL/GenBank/DDBJ databases">
        <title>Electrophorus voltai genome.</title>
        <authorList>
            <person name="Bian C."/>
        </authorList>
    </citation>
    <scope>NUCLEOTIDE SEQUENCE</scope>
    <source>
        <strain evidence="6">CB-2022</strain>
        <tissue evidence="6">Muscle</tissue>
    </source>
</reference>
<feature type="domain" description="LRRNT" evidence="5">
    <location>
        <begin position="89"/>
        <end position="123"/>
    </location>
</feature>
<dbReference type="Pfam" id="PF13855">
    <property type="entry name" value="LRR_8"/>
    <property type="match status" value="2"/>
</dbReference>
<feature type="compositionally biased region" description="Low complexity" evidence="4">
    <location>
        <begin position="471"/>
        <end position="497"/>
    </location>
</feature>
<dbReference type="SUPFAM" id="SSF52058">
    <property type="entry name" value="L domain-like"/>
    <property type="match status" value="1"/>
</dbReference>
<feature type="compositionally biased region" description="Basic and acidic residues" evidence="4">
    <location>
        <begin position="7"/>
        <end position="19"/>
    </location>
</feature>
<dbReference type="GO" id="GO:0031102">
    <property type="term" value="P:neuron projection regeneration"/>
    <property type="evidence" value="ECO:0007669"/>
    <property type="project" value="TreeGrafter"/>
</dbReference>
<keyword evidence="1" id="KW-0433">Leucine-rich repeat</keyword>
<feature type="compositionally biased region" description="Low complexity" evidence="4">
    <location>
        <begin position="433"/>
        <end position="455"/>
    </location>
</feature>
<dbReference type="SMART" id="SM00013">
    <property type="entry name" value="LRRNT"/>
    <property type="match status" value="1"/>
</dbReference>
<evidence type="ECO:0000259" key="5">
    <source>
        <dbReference type="SMART" id="SM00013"/>
    </source>
</evidence>
<dbReference type="InterPro" id="IPR003591">
    <property type="entry name" value="Leu-rich_rpt_typical-subtyp"/>
</dbReference>
<name>A0AAD8ZMR0_9TELE</name>
<evidence type="ECO:0000313" key="7">
    <source>
        <dbReference type="Proteomes" id="UP001239994"/>
    </source>
</evidence>
<dbReference type="PRINTS" id="PR00019">
    <property type="entry name" value="LEURICHRPT"/>
</dbReference>
<comment type="caution">
    <text evidence="6">The sequence shown here is derived from an EMBL/GenBank/DDBJ whole genome shotgun (WGS) entry which is preliminary data.</text>
</comment>
<keyword evidence="3" id="KW-0677">Repeat</keyword>
<dbReference type="InterPro" id="IPR001611">
    <property type="entry name" value="Leu-rich_rpt"/>
</dbReference>
<keyword evidence="2" id="KW-0732">Signal</keyword>
<feature type="compositionally biased region" description="Low complexity" evidence="4">
    <location>
        <begin position="648"/>
        <end position="659"/>
    </location>
</feature>
<feature type="compositionally biased region" description="Polar residues" evidence="4">
    <location>
        <begin position="498"/>
        <end position="610"/>
    </location>
</feature>